<dbReference type="EMBL" id="DF820455">
    <property type="protein sequence ID" value="GAK49778.1"/>
    <property type="molecule type" value="Genomic_DNA"/>
</dbReference>
<dbReference type="HOGENOM" id="CLU_2535753_0_0_0"/>
<proteinExistence type="predicted"/>
<organism evidence="1 2">
    <name type="scientific">Candidatus Moduliflexus flocculans</name>
    <dbReference type="NCBI Taxonomy" id="1499966"/>
    <lineage>
        <taxon>Bacteria</taxon>
        <taxon>Candidatus Moduliflexota</taxon>
        <taxon>Candidatus Moduliflexia</taxon>
        <taxon>Candidatus Moduliflexales</taxon>
        <taxon>Candidatus Moduliflexaceae</taxon>
    </lineage>
</organism>
<name>A0A0S6VRH1_9BACT</name>
<reference evidence="1 2" key="1">
    <citation type="journal article" date="2015" name="PeerJ">
        <title>First genomic representation of candidate bacterial phylum KSB3 points to enhanced environmental sensing as a trigger of wastewater bulking.</title>
        <authorList>
            <person name="Sekiguchi Y."/>
            <person name="Ohashi A."/>
            <person name="Parks D.H."/>
            <person name="Yamauchi T."/>
            <person name="Tyson G.W."/>
            <person name="Hugenholtz P."/>
        </authorList>
    </citation>
    <scope>NUCLEOTIDE SEQUENCE [LARGE SCALE GENOMIC DNA]</scope>
</reference>
<gene>
    <name evidence="1" type="ORF">U14_01002</name>
</gene>
<sequence length="83" mass="9719">MGGAVCPRLFWLATQKNNIIEITCAESRHIRRYSEWNVFFNRLTMNKIRNLSIIESQQRHLLHGFQPVTKKGMLCSLTGRNMI</sequence>
<accession>A0A0S6VRH1</accession>
<dbReference type="AlphaFoldDB" id="A0A0S6VRH1"/>
<evidence type="ECO:0000313" key="2">
    <source>
        <dbReference type="Proteomes" id="UP000030700"/>
    </source>
</evidence>
<keyword evidence="2" id="KW-1185">Reference proteome</keyword>
<dbReference type="Proteomes" id="UP000030700">
    <property type="component" value="Unassembled WGS sequence"/>
</dbReference>
<evidence type="ECO:0000313" key="1">
    <source>
        <dbReference type="EMBL" id="GAK49778.1"/>
    </source>
</evidence>
<dbReference type="STRING" id="1499966.U14_01002"/>
<protein>
    <submittedName>
        <fullName evidence="1">Uncharacterized protein</fullName>
    </submittedName>
</protein>